<accession>A0A5B2VKL8</accession>
<dbReference type="AlphaFoldDB" id="A0A5B2VKL8"/>
<feature type="domain" description="IPT/TIG" evidence="3">
    <location>
        <begin position="485"/>
        <end position="562"/>
    </location>
</feature>
<sequence length="1069" mass="109975">MKCLYPLPTPIWKFICALFTSFLITASLFAQTSITDFNPASGKPETLVTIRGSNLKPTSGQNINVYFGAVRAALRTVTADSIVVYVPMGATYAPIAVTVNGSTAYTRRAFMPTFDGTDTVLTNASFKFNFYWVMGAGVLKRPLLGDLDSDRFPDLIVPDPNGISLSRNISDHGLISFAVKQHLNAPVAGQLTSADVGDLDGDTRLDIVSTYSQSNVFVAQRNTSIFEAPFSFTTTSVPVNGRPTGVRIRDFDGDGKPDVILLSDDRLAVFRNTTTGSAFSFDSAVSTPVYDSASSLALDDFDGDGRADAAVVNAGTRLISVVRNSSASGMVSFSDRMELTADSTAQTVVSGDVDGDGRPDVIVSTANGVAVFRNTSSVGTISFDAAVSYATAGPAIDVTVCDYNGDGKADLIAASNNVYSVFKNNSSAGSLAFAARTDFSAAVLGGIAAGDLDGDGRPDLIGAATTEPFTSMITIIWNKATKAGQPVLTSITPSMAASGDTVTLKGINFTSAVGVTFGDTLASSFIVVSDTIIKAVVSKHGTGGDVVVATQVGITNLPSSFGWLPKISSFSPTAAKPYDTVTIVGTGLLSSNVRFGNIPALSVIRVSSSELKAVVGIDGFSSTPLVVTVTADNGQSATKDGFTYQYVPVITSFTPTLGTEDATVTINGANFAGVTAVTFGGTPAASFSFQSARLITAKVGSGASGPVTVTTVNGTGSKGGFVFGHNLPLINQISPASAATGTQVTITGKRFTGATAVRFGGVAATSFSVQSDGVILATVGQGASGAVTVVTANGSNQLGGFTYLPPPTITQLNPYAAAAGAQVYIYGKNFTGTTAVYFSGMAASFYVQADSVIRVFVPFNLQGTNITIQVVAPTGTASYNWLGLIPAPVIFSASPQSGGPGTIVTINGANFMPGSSTQVRFNNQPAASFQVVSPNMIIAVVGQGETGPIVVITAGGFFPGSFFNYIPSPLAQGARLAGPQKISSASAVTGDVKVYPNPAAGYTWVEHPAITGSALLQVTDLLGHVIKTAVIAPGTVKTQLSLSGIPNGYYKIVWSDGKAIRSKGIVVAQ</sequence>
<dbReference type="InterPro" id="IPR028994">
    <property type="entry name" value="Integrin_alpha_N"/>
</dbReference>
<dbReference type="NCBIfam" id="TIGR04183">
    <property type="entry name" value="Por_Secre_tail"/>
    <property type="match status" value="1"/>
</dbReference>
<proteinExistence type="predicted"/>
<dbReference type="CDD" id="cd00603">
    <property type="entry name" value="IPT_PCSR"/>
    <property type="match status" value="1"/>
</dbReference>
<dbReference type="Gene3D" id="2.60.40.10">
    <property type="entry name" value="Immunoglobulins"/>
    <property type="match status" value="7"/>
</dbReference>
<dbReference type="InterPro" id="IPR014756">
    <property type="entry name" value="Ig_E-set"/>
</dbReference>
<evidence type="ECO:0000313" key="5">
    <source>
        <dbReference type="Proteomes" id="UP000324611"/>
    </source>
</evidence>
<dbReference type="SMART" id="SM00429">
    <property type="entry name" value="IPT"/>
    <property type="match status" value="6"/>
</dbReference>
<dbReference type="InterPro" id="IPR026444">
    <property type="entry name" value="Secre_tail"/>
</dbReference>
<dbReference type="CDD" id="cd00102">
    <property type="entry name" value="IPT"/>
    <property type="match status" value="3"/>
</dbReference>
<comment type="caution">
    <text evidence="4">The sequence shown here is derived from an EMBL/GenBank/DDBJ whole genome shotgun (WGS) entry which is preliminary data.</text>
</comment>
<dbReference type="EMBL" id="VUOC01000004">
    <property type="protein sequence ID" value="KAA2239140.1"/>
    <property type="molecule type" value="Genomic_DNA"/>
</dbReference>
<evidence type="ECO:0000256" key="1">
    <source>
        <dbReference type="ARBA" id="ARBA00022729"/>
    </source>
</evidence>
<dbReference type="Gene3D" id="2.130.10.130">
    <property type="entry name" value="Integrin alpha, N-terminal"/>
    <property type="match status" value="1"/>
</dbReference>
<evidence type="ECO:0000256" key="2">
    <source>
        <dbReference type="SAM" id="SignalP"/>
    </source>
</evidence>
<dbReference type="PANTHER" id="PTHR46580:SF4">
    <property type="entry name" value="ATP_GTP-BINDING PROTEIN"/>
    <property type="match status" value="1"/>
</dbReference>
<reference evidence="4 5" key="1">
    <citation type="submission" date="2019-09" db="EMBL/GenBank/DDBJ databases">
        <title>Chitinophaga ginsengihumi sp. nov., isolated from soil of ginseng rhizosphere.</title>
        <authorList>
            <person name="Lee J."/>
        </authorList>
    </citation>
    <scope>NUCLEOTIDE SEQUENCE [LARGE SCALE GENOMIC DNA]</scope>
    <source>
        <strain evidence="4 5">BN140078</strain>
    </source>
</reference>
<feature type="domain" description="IPT/TIG" evidence="3">
    <location>
        <begin position="887"/>
        <end position="966"/>
    </location>
</feature>
<feature type="domain" description="IPT/TIG" evidence="3">
    <location>
        <begin position="727"/>
        <end position="804"/>
    </location>
</feature>
<dbReference type="Pfam" id="PF01839">
    <property type="entry name" value="FG-GAP"/>
    <property type="match status" value="1"/>
</dbReference>
<keyword evidence="1 2" id="KW-0732">Signal</keyword>
<protein>
    <submittedName>
        <fullName evidence="4">T9SS type A sorting domain-containing protein</fullName>
    </submittedName>
</protein>
<dbReference type="InterPro" id="IPR013783">
    <property type="entry name" value="Ig-like_fold"/>
</dbReference>
<gene>
    <name evidence="4" type="ORF">F0L74_23315</name>
</gene>
<organism evidence="4 5">
    <name type="scientific">Chitinophaga agrisoli</name>
    <dbReference type="NCBI Taxonomy" id="2607653"/>
    <lineage>
        <taxon>Bacteria</taxon>
        <taxon>Pseudomonadati</taxon>
        <taxon>Bacteroidota</taxon>
        <taxon>Chitinophagia</taxon>
        <taxon>Chitinophagales</taxon>
        <taxon>Chitinophagaceae</taxon>
        <taxon>Chitinophaga</taxon>
    </lineage>
</organism>
<feature type="signal peptide" evidence="2">
    <location>
        <begin position="1"/>
        <end position="30"/>
    </location>
</feature>
<keyword evidence="5" id="KW-1185">Reference proteome</keyword>
<dbReference type="SUPFAM" id="SSF69318">
    <property type="entry name" value="Integrin alpha N-terminal domain"/>
    <property type="match status" value="1"/>
</dbReference>
<dbReference type="PANTHER" id="PTHR46580">
    <property type="entry name" value="SENSOR KINASE-RELATED"/>
    <property type="match status" value="1"/>
</dbReference>
<dbReference type="Pfam" id="PF01833">
    <property type="entry name" value="TIG"/>
    <property type="match status" value="7"/>
</dbReference>
<dbReference type="Pfam" id="PF13517">
    <property type="entry name" value="FG-GAP_3"/>
    <property type="match status" value="3"/>
</dbReference>
<feature type="chain" id="PRO_5023083009" evidence="2">
    <location>
        <begin position="31"/>
        <end position="1069"/>
    </location>
</feature>
<dbReference type="SUPFAM" id="SSF81296">
    <property type="entry name" value="E set domains"/>
    <property type="match status" value="7"/>
</dbReference>
<dbReference type="InterPro" id="IPR002909">
    <property type="entry name" value="IPT_dom"/>
</dbReference>
<name>A0A5B2VKL8_9BACT</name>
<dbReference type="Proteomes" id="UP000324611">
    <property type="component" value="Unassembled WGS sequence"/>
</dbReference>
<evidence type="ECO:0000313" key="4">
    <source>
        <dbReference type="EMBL" id="KAA2239140.1"/>
    </source>
</evidence>
<dbReference type="InterPro" id="IPR013517">
    <property type="entry name" value="FG-GAP"/>
</dbReference>
<evidence type="ECO:0000259" key="3">
    <source>
        <dbReference type="SMART" id="SM00429"/>
    </source>
</evidence>
<reference evidence="4 5" key="2">
    <citation type="submission" date="2019-09" db="EMBL/GenBank/DDBJ databases">
        <authorList>
            <person name="Jin C."/>
        </authorList>
    </citation>
    <scope>NUCLEOTIDE SEQUENCE [LARGE SCALE GENOMIC DNA]</scope>
    <source>
        <strain evidence="4 5">BN140078</strain>
    </source>
</reference>
<feature type="domain" description="IPT/TIG" evidence="3">
    <location>
        <begin position="564"/>
        <end position="645"/>
    </location>
</feature>
<feature type="domain" description="IPT/TIG" evidence="3">
    <location>
        <begin position="647"/>
        <end position="724"/>
    </location>
</feature>
<feature type="domain" description="IPT/TIG" evidence="3">
    <location>
        <begin position="31"/>
        <end position="117"/>
    </location>
</feature>
<dbReference type="RefSeq" id="WP_149840319.1">
    <property type="nucleotide sequence ID" value="NZ_VUOC01000004.1"/>
</dbReference>